<dbReference type="CDD" id="cd00801">
    <property type="entry name" value="INT_P4_C"/>
    <property type="match status" value="1"/>
</dbReference>
<dbReference type="InterPro" id="IPR010998">
    <property type="entry name" value="Integrase_recombinase_N"/>
</dbReference>
<dbReference type="InterPro" id="IPR038488">
    <property type="entry name" value="Integrase_DNA-bd_sf"/>
</dbReference>
<comment type="similarity">
    <text evidence="1">Belongs to the 'phage' integrase family.</text>
</comment>
<evidence type="ECO:0000259" key="5">
    <source>
        <dbReference type="PROSITE" id="PS51898"/>
    </source>
</evidence>
<keyword evidence="4" id="KW-0233">DNA recombination</keyword>
<dbReference type="GO" id="GO:0006310">
    <property type="term" value="P:DNA recombination"/>
    <property type="evidence" value="ECO:0007669"/>
    <property type="project" value="UniProtKB-KW"/>
</dbReference>
<gene>
    <name evidence="6" type="ORF">CCO03_13540</name>
</gene>
<dbReference type="InterPro" id="IPR013762">
    <property type="entry name" value="Integrase-like_cat_sf"/>
</dbReference>
<dbReference type="Proteomes" id="UP000196138">
    <property type="component" value="Chromosome"/>
</dbReference>
<evidence type="ECO:0000313" key="7">
    <source>
        <dbReference type="Proteomes" id="UP000196138"/>
    </source>
</evidence>
<dbReference type="InterPro" id="IPR002104">
    <property type="entry name" value="Integrase_catalytic"/>
</dbReference>
<protein>
    <submittedName>
        <fullName evidence="6">Integrase</fullName>
    </submittedName>
</protein>
<proteinExistence type="inferred from homology"/>
<keyword evidence="7" id="KW-1185">Reference proteome</keyword>
<name>A0A1Y0EQI2_9BURK</name>
<reference evidence="6 7" key="1">
    <citation type="submission" date="2017-05" db="EMBL/GenBank/DDBJ databases">
        <authorList>
            <person name="Song R."/>
            <person name="Chenine A.L."/>
            <person name="Ruprecht R.M."/>
        </authorList>
    </citation>
    <scope>NUCLEOTIDE SEQUENCE [LARGE SCALE GENOMIC DNA]</scope>
    <source>
        <strain evidence="6 7">DSM 26136</strain>
    </source>
</reference>
<dbReference type="PROSITE" id="PS51898">
    <property type="entry name" value="TYR_RECOMBINASE"/>
    <property type="match status" value="1"/>
</dbReference>
<dbReference type="InterPro" id="IPR053876">
    <property type="entry name" value="Phage_int_M"/>
</dbReference>
<dbReference type="InterPro" id="IPR011010">
    <property type="entry name" value="DNA_brk_join_enz"/>
</dbReference>
<dbReference type="Gene3D" id="1.10.150.130">
    <property type="match status" value="1"/>
</dbReference>
<dbReference type="RefSeq" id="WP_087281866.1">
    <property type="nucleotide sequence ID" value="NZ_CP021455.1"/>
</dbReference>
<dbReference type="GO" id="GO:0015074">
    <property type="term" value="P:DNA integration"/>
    <property type="evidence" value="ECO:0007669"/>
    <property type="project" value="UniProtKB-KW"/>
</dbReference>
<accession>A0A1Y0EQI2</accession>
<evidence type="ECO:0000256" key="3">
    <source>
        <dbReference type="ARBA" id="ARBA00023125"/>
    </source>
</evidence>
<dbReference type="KEGG" id="cser:CCO03_13540"/>
<dbReference type="InterPro" id="IPR025166">
    <property type="entry name" value="Integrase_DNA_bind_dom"/>
</dbReference>
<evidence type="ECO:0000256" key="1">
    <source>
        <dbReference type="ARBA" id="ARBA00008857"/>
    </source>
</evidence>
<evidence type="ECO:0000256" key="2">
    <source>
        <dbReference type="ARBA" id="ARBA00022908"/>
    </source>
</evidence>
<dbReference type="Pfam" id="PF22022">
    <property type="entry name" value="Phage_int_M"/>
    <property type="match status" value="1"/>
</dbReference>
<dbReference type="EMBL" id="CP021455">
    <property type="protein sequence ID" value="ARU05569.1"/>
    <property type="molecule type" value="Genomic_DNA"/>
</dbReference>
<evidence type="ECO:0000313" key="6">
    <source>
        <dbReference type="EMBL" id="ARU05569.1"/>
    </source>
</evidence>
<dbReference type="InterPro" id="IPR050808">
    <property type="entry name" value="Phage_Integrase"/>
</dbReference>
<dbReference type="GO" id="GO:0003677">
    <property type="term" value="F:DNA binding"/>
    <property type="evidence" value="ECO:0007669"/>
    <property type="project" value="UniProtKB-KW"/>
</dbReference>
<dbReference type="PANTHER" id="PTHR30629:SF2">
    <property type="entry name" value="PROPHAGE INTEGRASE INTS-RELATED"/>
    <property type="match status" value="1"/>
</dbReference>
<feature type="domain" description="Tyr recombinase" evidence="5">
    <location>
        <begin position="235"/>
        <end position="407"/>
    </location>
</feature>
<dbReference type="Pfam" id="PF00589">
    <property type="entry name" value="Phage_integrase"/>
    <property type="match status" value="1"/>
</dbReference>
<sequence>MPKKAKELSALAVAKIKEDGRHAVGGVDGLHLRVVGASRAWVLRIAVGTRPGADGQPRIHRRDVGLGSFPEVSLAEARERAREMRRQVRDGEDPVLKRQASKAEAALASTKAKTFEECAQAYIAANRAGWKNAKHAQQWENTLASYVYPKLGHLPIAAIDTGLVLDVLQQRIGESGAQETLWLHKTETASRLRGRMEVILDWASFRGYRQGENPARWKGHLEHELPARSKVQKVEHHPALAYADMATFMAELRTRDGVSARALEFAILTAARSGEVRGAQWSEIDFKARTWTIPASRMKAGKEHRVPLADDAITLLQALPRQVGNEHVFLAPKGKQLSNMSLTAVLRRMGRGHLTQHGFRSTFRDWAGETTTYPREVCEHALAHKLADGVEAAYQRGDLLAKRAGLMADWASYCGSSRSAHT</sequence>
<dbReference type="PANTHER" id="PTHR30629">
    <property type="entry name" value="PROPHAGE INTEGRASE"/>
    <property type="match status" value="1"/>
</dbReference>
<dbReference type="Gene3D" id="3.30.160.390">
    <property type="entry name" value="Integrase, DNA-binding domain"/>
    <property type="match status" value="1"/>
</dbReference>
<dbReference type="AlphaFoldDB" id="A0A1Y0EQI2"/>
<dbReference type="SUPFAM" id="SSF56349">
    <property type="entry name" value="DNA breaking-rejoining enzymes"/>
    <property type="match status" value="1"/>
</dbReference>
<dbReference type="OrthoDB" id="9775880at2"/>
<organism evidence="6 7">
    <name type="scientific">Comamonas serinivorans</name>
    <dbReference type="NCBI Taxonomy" id="1082851"/>
    <lineage>
        <taxon>Bacteria</taxon>
        <taxon>Pseudomonadati</taxon>
        <taxon>Pseudomonadota</taxon>
        <taxon>Betaproteobacteria</taxon>
        <taxon>Burkholderiales</taxon>
        <taxon>Comamonadaceae</taxon>
        <taxon>Comamonas</taxon>
    </lineage>
</organism>
<dbReference type="Pfam" id="PF13356">
    <property type="entry name" value="Arm-DNA-bind_3"/>
    <property type="match status" value="1"/>
</dbReference>
<dbReference type="Gene3D" id="1.10.443.10">
    <property type="entry name" value="Intergrase catalytic core"/>
    <property type="match status" value="1"/>
</dbReference>
<keyword evidence="3" id="KW-0238">DNA-binding</keyword>
<keyword evidence="2" id="KW-0229">DNA integration</keyword>
<evidence type="ECO:0000256" key="4">
    <source>
        <dbReference type="ARBA" id="ARBA00023172"/>
    </source>
</evidence>